<dbReference type="GO" id="GO:0046982">
    <property type="term" value="F:protein heterodimerization activity"/>
    <property type="evidence" value="ECO:0007669"/>
    <property type="project" value="InterPro"/>
</dbReference>
<dbReference type="Proteomes" id="UP000015464">
    <property type="component" value="Unassembled WGS sequence"/>
</dbReference>
<reference evidence="2 3" key="1">
    <citation type="journal article" date="2011" name="Science">
        <title>Comparative functional genomics of the fission yeasts.</title>
        <authorList>
            <person name="Rhind N."/>
            <person name="Chen Z."/>
            <person name="Yassour M."/>
            <person name="Thompson D.A."/>
            <person name="Haas B.J."/>
            <person name="Habib N."/>
            <person name="Wapinski I."/>
            <person name="Roy S."/>
            <person name="Lin M.F."/>
            <person name="Heiman D.I."/>
            <person name="Young S.K."/>
            <person name="Furuya K."/>
            <person name="Guo Y."/>
            <person name="Pidoux A."/>
            <person name="Chen H.M."/>
            <person name="Robbertse B."/>
            <person name="Goldberg J.M."/>
            <person name="Aoki K."/>
            <person name="Bayne E.H."/>
            <person name="Berlin A.M."/>
            <person name="Desjardins C.A."/>
            <person name="Dobbs E."/>
            <person name="Dukaj L."/>
            <person name="Fan L."/>
            <person name="FitzGerald M.G."/>
            <person name="French C."/>
            <person name="Gujja S."/>
            <person name="Hansen K."/>
            <person name="Keifenheim D."/>
            <person name="Levin J.Z."/>
            <person name="Mosher R.A."/>
            <person name="Mueller C.A."/>
            <person name="Pfiffner J."/>
            <person name="Priest M."/>
            <person name="Russ C."/>
            <person name="Smialowska A."/>
            <person name="Swoboda P."/>
            <person name="Sykes S.M."/>
            <person name="Vaughn M."/>
            <person name="Vengrova S."/>
            <person name="Yoder R."/>
            <person name="Zeng Q."/>
            <person name="Allshire R."/>
            <person name="Baulcombe D."/>
            <person name="Birren B.W."/>
            <person name="Brown W."/>
            <person name="Ekwall K."/>
            <person name="Kellis M."/>
            <person name="Leatherwood J."/>
            <person name="Levin H."/>
            <person name="Margalit H."/>
            <person name="Martienssen R."/>
            <person name="Nieduszynski C.A."/>
            <person name="Spatafora J.W."/>
            <person name="Friedman N."/>
            <person name="Dalgaard J.Z."/>
            <person name="Baumann P."/>
            <person name="Niki H."/>
            <person name="Regev A."/>
            <person name="Nusbaum C."/>
        </authorList>
    </citation>
    <scope>NUCLEOTIDE SEQUENCE [LARGE SCALE GENOMIC DNA]</scope>
    <source>
        <strain evidence="3">OY26 / ATCC MYA-4695 / CBS 11777 / NBRC 106824 / NRRL Y48691</strain>
    </source>
</reference>
<keyword evidence="3" id="KW-1185">Reference proteome</keyword>
<dbReference type="PANTHER" id="PTHR15992:SF5">
    <property type="entry name" value="HOLLIDAY JUNCTION RECOGNITION PROTEIN"/>
    <property type="match status" value="1"/>
</dbReference>
<dbReference type="Pfam" id="PF10384">
    <property type="entry name" value="Scm3"/>
    <property type="match status" value="1"/>
</dbReference>
<feature type="region of interest" description="Disordered" evidence="1">
    <location>
        <begin position="158"/>
        <end position="242"/>
    </location>
</feature>
<dbReference type="HOGENOM" id="CLU_740003_0_0_1"/>
<feature type="region of interest" description="Disordered" evidence="1">
    <location>
        <begin position="255"/>
        <end position="299"/>
    </location>
</feature>
<gene>
    <name evidence="2" type="ORF">SPOG_04702</name>
</gene>
<name>S9VZB6_SCHCR</name>
<dbReference type="GO" id="GO:0042393">
    <property type="term" value="F:histone binding"/>
    <property type="evidence" value="ECO:0007669"/>
    <property type="project" value="InterPro"/>
</dbReference>
<sequence>MNLFQNEGHESFGNSESHPFQENGPTSAVAYPMQLSATDDLLERRRASQKRYEQFLASLFEKYGRDTSDIADEIDLSTGKIVVNRGHLLGLKNKNDVWAPEDELGSAHEHMRAAPTFPSSKLAKDEYHSTAARLEQCDLEIADDIPLISFFQNKVGSSLPSNHSTVSRTSHSKEETQDTCNDTTMKEQDVASQVSSHLSVSSHTVSSSSSEGATRKSLSKDSNDISYSLSPNTKSNLEVKENLDSTPLVNAKMNEMPKDSQAEPHTNNITLQEGLKNPFQTPERPPKRGSTFSKRLKSLSTSTKKRNFVSLLSMVSPRPSFVYRDSQSFVAKPVSASQISVPTSVPSVKHHSKEHCGKPFCFECLTKSSGPKQK</sequence>
<dbReference type="STRING" id="653667.S9VZB6"/>
<protein>
    <submittedName>
        <fullName evidence="2">CENP-A chaperone Scm3</fullName>
    </submittedName>
</protein>
<dbReference type="eggNOG" id="ENOG502SCHT">
    <property type="taxonomic scope" value="Eukaryota"/>
</dbReference>
<dbReference type="GeneID" id="25039015"/>
<evidence type="ECO:0000313" key="3">
    <source>
        <dbReference type="Proteomes" id="UP000015464"/>
    </source>
</evidence>
<organism evidence="2 3">
    <name type="scientific">Schizosaccharomyces cryophilus (strain OY26 / ATCC MYA-4695 / CBS 11777 / NBRC 106824 / NRRL Y48691)</name>
    <name type="common">Fission yeast</name>
    <dbReference type="NCBI Taxonomy" id="653667"/>
    <lineage>
        <taxon>Eukaryota</taxon>
        <taxon>Fungi</taxon>
        <taxon>Dikarya</taxon>
        <taxon>Ascomycota</taxon>
        <taxon>Taphrinomycotina</taxon>
        <taxon>Schizosaccharomycetes</taxon>
        <taxon>Schizosaccharomycetales</taxon>
        <taxon>Schizosaccharomycetaceae</taxon>
        <taxon>Schizosaccharomyces</taxon>
    </lineage>
</organism>
<dbReference type="RefSeq" id="XP_013022847.1">
    <property type="nucleotide sequence ID" value="XM_013167393.1"/>
</dbReference>
<dbReference type="InterPro" id="IPR018465">
    <property type="entry name" value="Scm3/HJURP"/>
</dbReference>
<dbReference type="PANTHER" id="PTHR15992">
    <property type="entry name" value="HOLLIDAY JUNCTION RECOGNITION PROTEIN"/>
    <property type="match status" value="1"/>
</dbReference>
<evidence type="ECO:0000256" key="1">
    <source>
        <dbReference type="SAM" id="MobiDB-lite"/>
    </source>
</evidence>
<feature type="region of interest" description="Disordered" evidence="1">
    <location>
        <begin position="1"/>
        <end position="26"/>
    </location>
</feature>
<dbReference type="AlphaFoldDB" id="S9VZB6"/>
<feature type="compositionally biased region" description="Polar residues" evidence="1">
    <location>
        <begin position="12"/>
        <end position="26"/>
    </location>
</feature>
<accession>S9VZB6</accession>
<feature type="compositionally biased region" description="Low complexity" evidence="1">
    <location>
        <begin position="190"/>
        <end position="210"/>
    </location>
</feature>
<dbReference type="EMBL" id="KE546989">
    <property type="protein sequence ID" value="EPY52973.1"/>
    <property type="molecule type" value="Genomic_DNA"/>
</dbReference>
<dbReference type="OMA" id="CFQCISE"/>
<evidence type="ECO:0000313" key="2">
    <source>
        <dbReference type="EMBL" id="EPY52973.1"/>
    </source>
</evidence>
<dbReference type="GO" id="GO:0005634">
    <property type="term" value="C:nucleus"/>
    <property type="evidence" value="ECO:0007669"/>
    <property type="project" value="InterPro"/>
</dbReference>
<dbReference type="OrthoDB" id="2420608at2759"/>
<proteinExistence type="predicted"/>
<feature type="compositionally biased region" description="Polar residues" evidence="1">
    <location>
        <begin position="158"/>
        <end position="169"/>
    </location>
</feature>
<dbReference type="Gene3D" id="1.10.20.10">
    <property type="entry name" value="Histone, subunit A"/>
    <property type="match status" value="1"/>
</dbReference>
<dbReference type="InterPro" id="IPR009072">
    <property type="entry name" value="Histone-fold"/>
</dbReference>
<feature type="compositionally biased region" description="Polar residues" evidence="1">
    <location>
        <begin position="224"/>
        <end position="236"/>
    </location>
</feature>